<dbReference type="InterPro" id="IPR051013">
    <property type="entry name" value="MBL_superfamily_lactonases"/>
</dbReference>
<evidence type="ECO:0000313" key="6">
    <source>
        <dbReference type="EMBL" id="GAA1828465.1"/>
    </source>
</evidence>
<gene>
    <name evidence="6" type="ORF">GCM10009836_02760</name>
</gene>
<dbReference type="RefSeq" id="WP_344411649.1">
    <property type="nucleotide sequence ID" value="NZ_BAAAQK010000001.1"/>
</dbReference>
<protein>
    <submittedName>
        <fullName evidence="6">MBL fold metallo-hydrolase</fullName>
    </submittedName>
</protein>
<dbReference type="Gene3D" id="3.60.15.10">
    <property type="entry name" value="Ribonuclease Z/Hydroxyacylglutathione hydrolase-like"/>
    <property type="match status" value="1"/>
</dbReference>
<keyword evidence="7" id="KW-1185">Reference proteome</keyword>
<evidence type="ECO:0000256" key="4">
    <source>
        <dbReference type="ARBA" id="ARBA00022833"/>
    </source>
</evidence>
<dbReference type="PANTHER" id="PTHR42978">
    <property type="entry name" value="QUORUM-QUENCHING LACTONASE YTNP-RELATED-RELATED"/>
    <property type="match status" value="1"/>
</dbReference>
<feature type="domain" description="Metallo-beta-lactamase" evidence="5">
    <location>
        <begin position="58"/>
        <end position="266"/>
    </location>
</feature>
<organism evidence="6 7">
    <name type="scientific">Pseudonocardia ailaonensis</name>
    <dbReference type="NCBI Taxonomy" id="367279"/>
    <lineage>
        <taxon>Bacteria</taxon>
        <taxon>Bacillati</taxon>
        <taxon>Actinomycetota</taxon>
        <taxon>Actinomycetes</taxon>
        <taxon>Pseudonocardiales</taxon>
        <taxon>Pseudonocardiaceae</taxon>
        <taxon>Pseudonocardia</taxon>
    </lineage>
</organism>
<comment type="caution">
    <text evidence="6">The sequence shown here is derived from an EMBL/GenBank/DDBJ whole genome shotgun (WGS) entry which is preliminary data.</text>
</comment>
<dbReference type="SUPFAM" id="SSF56281">
    <property type="entry name" value="Metallo-hydrolase/oxidoreductase"/>
    <property type="match status" value="1"/>
</dbReference>
<evidence type="ECO:0000256" key="1">
    <source>
        <dbReference type="ARBA" id="ARBA00007749"/>
    </source>
</evidence>
<proteinExistence type="inferred from homology"/>
<dbReference type="SMART" id="SM00849">
    <property type="entry name" value="Lactamase_B"/>
    <property type="match status" value="1"/>
</dbReference>
<evidence type="ECO:0000256" key="3">
    <source>
        <dbReference type="ARBA" id="ARBA00022801"/>
    </source>
</evidence>
<accession>A0ABN2MIP0</accession>
<dbReference type="Pfam" id="PF00753">
    <property type="entry name" value="Lactamase_B"/>
    <property type="match status" value="1"/>
</dbReference>
<evidence type="ECO:0000259" key="5">
    <source>
        <dbReference type="SMART" id="SM00849"/>
    </source>
</evidence>
<dbReference type="Proteomes" id="UP001500449">
    <property type="component" value="Unassembled WGS sequence"/>
</dbReference>
<keyword evidence="2" id="KW-0479">Metal-binding</keyword>
<sequence length="286" mass="31557">MSRLEWKFGDVRVAQVTENVIPMPVEAIFPGHTVEQVLAHKDWLYPHFIDAEGQLLLHIQSLLVESAGTRIVVDTCFGPEPPEDFAIGAVPGTKFLDDIAAAGFERHDVDLVVCTHLHVDHVGWHSMREGDRWVPTFPNARYIVSAPALEVWKAHDPEETASHGRREALDTVLDAGLVDAVPVDHRLTPEVRLLSTPGHTTGHVAVLIESGGERALVTGDLSHHPVQWAERDWGQAADHDVAEAIRTREWLMDEYGDTDLTVIGSHYTGPVLGRLSTKEGGRFVAV</sequence>
<reference evidence="6 7" key="1">
    <citation type="journal article" date="2019" name="Int. J. Syst. Evol. Microbiol.">
        <title>The Global Catalogue of Microorganisms (GCM) 10K type strain sequencing project: providing services to taxonomists for standard genome sequencing and annotation.</title>
        <authorList>
            <consortium name="The Broad Institute Genomics Platform"/>
            <consortium name="The Broad Institute Genome Sequencing Center for Infectious Disease"/>
            <person name="Wu L."/>
            <person name="Ma J."/>
        </authorList>
    </citation>
    <scope>NUCLEOTIDE SEQUENCE [LARGE SCALE GENOMIC DNA]</scope>
    <source>
        <strain evidence="6 7">JCM 16009</strain>
    </source>
</reference>
<dbReference type="InterPro" id="IPR036866">
    <property type="entry name" value="RibonucZ/Hydroxyglut_hydro"/>
</dbReference>
<dbReference type="CDD" id="cd16277">
    <property type="entry name" value="metallo-hydrolase-like_MBL-fold"/>
    <property type="match status" value="1"/>
</dbReference>
<dbReference type="InterPro" id="IPR001279">
    <property type="entry name" value="Metallo-B-lactamas"/>
</dbReference>
<evidence type="ECO:0000313" key="7">
    <source>
        <dbReference type="Proteomes" id="UP001500449"/>
    </source>
</evidence>
<name>A0ABN2MIP0_9PSEU</name>
<evidence type="ECO:0000256" key="2">
    <source>
        <dbReference type="ARBA" id="ARBA00022723"/>
    </source>
</evidence>
<keyword evidence="3" id="KW-0378">Hydrolase</keyword>
<comment type="similarity">
    <text evidence="1">Belongs to the metallo-beta-lactamase superfamily.</text>
</comment>
<keyword evidence="4" id="KW-0862">Zinc</keyword>
<dbReference type="EMBL" id="BAAAQK010000001">
    <property type="protein sequence ID" value="GAA1828465.1"/>
    <property type="molecule type" value="Genomic_DNA"/>
</dbReference>
<dbReference type="PANTHER" id="PTHR42978:SF6">
    <property type="entry name" value="QUORUM-QUENCHING LACTONASE YTNP-RELATED"/>
    <property type="match status" value="1"/>
</dbReference>